<dbReference type="NCBIfam" id="TIGR00275">
    <property type="entry name" value="aminoacetone oxidase family FAD-binding enzyme"/>
    <property type="match status" value="1"/>
</dbReference>
<reference evidence="6 7" key="1">
    <citation type="submission" date="2016-08" db="EMBL/GenBank/DDBJ databases">
        <title>A new outlook on sporulation: Clostridium algidixylanolyticum.</title>
        <authorList>
            <person name="Poppleton D.I."/>
            <person name="Gribaldo S."/>
        </authorList>
    </citation>
    <scope>NUCLEOTIDE SEQUENCE [LARGE SCALE GENOMIC DNA]</scope>
    <source>
        <strain evidence="6 7">SPL73</strain>
    </source>
</reference>
<evidence type="ECO:0000256" key="3">
    <source>
        <dbReference type="ARBA" id="ARBA00022827"/>
    </source>
</evidence>
<keyword evidence="2" id="KW-0285">Flavoprotein</keyword>
<evidence type="ECO:0000313" key="6">
    <source>
        <dbReference type="EMBL" id="RKD28255.1"/>
    </source>
</evidence>
<dbReference type="InterPro" id="IPR055178">
    <property type="entry name" value="RsdA/BaiN/AoA(So)-like_dom"/>
</dbReference>
<evidence type="ECO:0000256" key="1">
    <source>
        <dbReference type="ARBA" id="ARBA00001974"/>
    </source>
</evidence>
<gene>
    <name evidence="6" type="ORF">BET01_12055</name>
</gene>
<dbReference type="Proteomes" id="UP000284277">
    <property type="component" value="Unassembled WGS sequence"/>
</dbReference>
<dbReference type="InterPro" id="IPR057661">
    <property type="entry name" value="RsdA/BaiN/AoA(So)_Rossmann"/>
</dbReference>
<dbReference type="Pfam" id="PF22780">
    <property type="entry name" value="HI0933_like_1st"/>
    <property type="match status" value="1"/>
</dbReference>
<dbReference type="PANTHER" id="PTHR42887:SF2">
    <property type="entry name" value="OS12G0638800 PROTEIN"/>
    <property type="match status" value="1"/>
</dbReference>
<evidence type="ECO:0000259" key="5">
    <source>
        <dbReference type="Pfam" id="PF22780"/>
    </source>
</evidence>
<dbReference type="Gene3D" id="1.10.8.260">
    <property type="entry name" value="HI0933 insert domain-like"/>
    <property type="match status" value="1"/>
</dbReference>
<dbReference type="Pfam" id="PF03486">
    <property type="entry name" value="HI0933_like"/>
    <property type="match status" value="1"/>
</dbReference>
<dbReference type="SUPFAM" id="SSF160996">
    <property type="entry name" value="HI0933 insert domain-like"/>
    <property type="match status" value="1"/>
</dbReference>
<organism evidence="6 7">
    <name type="scientific">Lacrimispora algidixylanolytica</name>
    <dbReference type="NCBI Taxonomy" id="94868"/>
    <lineage>
        <taxon>Bacteria</taxon>
        <taxon>Bacillati</taxon>
        <taxon>Bacillota</taxon>
        <taxon>Clostridia</taxon>
        <taxon>Lachnospirales</taxon>
        <taxon>Lachnospiraceae</taxon>
        <taxon>Lacrimispora</taxon>
    </lineage>
</organism>
<dbReference type="InterPro" id="IPR004792">
    <property type="entry name" value="BaiN-like"/>
</dbReference>
<comment type="cofactor">
    <cofactor evidence="1">
        <name>FAD</name>
        <dbReference type="ChEBI" id="CHEBI:57692"/>
    </cofactor>
</comment>
<evidence type="ECO:0000313" key="7">
    <source>
        <dbReference type="Proteomes" id="UP000284277"/>
    </source>
</evidence>
<dbReference type="InterPro" id="IPR036188">
    <property type="entry name" value="FAD/NAD-bd_sf"/>
</dbReference>
<proteinExistence type="predicted"/>
<dbReference type="SUPFAM" id="SSF51905">
    <property type="entry name" value="FAD/NAD(P)-binding domain"/>
    <property type="match status" value="1"/>
</dbReference>
<accession>A0A419SSY3</accession>
<evidence type="ECO:0000259" key="4">
    <source>
        <dbReference type="Pfam" id="PF03486"/>
    </source>
</evidence>
<dbReference type="AlphaFoldDB" id="A0A419SSY3"/>
<name>A0A419SSY3_9FIRM</name>
<dbReference type="PRINTS" id="PR00368">
    <property type="entry name" value="FADPNR"/>
</dbReference>
<keyword evidence="3" id="KW-0274">FAD</keyword>
<dbReference type="Gene3D" id="3.50.50.60">
    <property type="entry name" value="FAD/NAD(P)-binding domain"/>
    <property type="match status" value="1"/>
</dbReference>
<protein>
    <submittedName>
        <fullName evidence="6">Pyridine nucleotide-disulfide oxidoreductase</fullName>
    </submittedName>
</protein>
<feature type="domain" description="RsdA/BaiN/AoA(So)-like insert" evidence="5">
    <location>
        <begin position="185"/>
        <end position="345"/>
    </location>
</feature>
<dbReference type="InterPro" id="IPR023166">
    <property type="entry name" value="BaiN-like_dom_sf"/>
</dbReference>
<dbReference type="OrthoDB" id="9773233at2"/>
<comment type="caution">
    <text evidence="6">The sequence shown here is derived from an EMBL/GenBank/DDBJ whole genome shotgun (WGS) entry which is preliminary data.</text>
</comment>
<dbReference type="Gene3D" id="2.40.30.10">
    <property type="entry name" value="Translation factors"/>
    <property type="match status" value="1"/>
</dbReference>
<dbReference type="PRINTS" id="PR00411">
    <property type="entry name" value="PNDRDTASEI"/>
</dbReference>
<dbReference type="EMBL" id="MCIA01000035">
    <property type="protein sequence ID" value="RKD28255.1"/>
    <property type="molecule type" value="Genomic_DNA"/>
</dbReference>
<sequence>MKQQVIVVGGGASGLTAAIVAARSGASVAIIEHTSKPGKKLLSTGNGKCNLTNMNQFDEAYRSNYPEFINKARKQVTVEETLHFFRDLGLVLTDRNGYIYPYSGQATAVLEALLAELKYLGVEIITDCRVTQIQPDLTVITSAGKRKADAVILAAGSMAASKTGSDGSGYTLAKALGHRIIPPLPALVQLKCKETWYKQVTGVRTEAIVTLKVDGKVTASDRGELQLTDYGVSGIPVFQVSRFAVKGLKENKPVIIELDLIPAMDYKETMEYLTERRNRFGHRPAKEFLNGVINQKLIPILLKEAGIHSGNVAQLTQAQIKALTDALKGLKTVVTSFNSYEQAQVCSGGIDTREANPETMESTLVKGLYLAGEVLDVDGICGGYNLQWAWTSGILAGRHAGRGLR</sequence>
<dbReference type="PANTHER" id="PTHR42887">
    <property type="entry name" value="OS12G0638800 PROTEIN"/>
    <property type="match status" value="1"/>
</dbReference>
<feature type="domain" description="RsdA/BaiN/AoA(So)-like Rossmann fold-like" evidence="4">
    <location>
        <begin position="4"/>
        <end position="398"/>
    </location>
</feature>
<keyword evidence="7" id="KW-1185">Reference proteome</keyword>
<evidence type="ECO:0000256" key="2">
    <source>
        <dbReference type="ARBA" id="ARBA00022630"/>
    </source>
</evidence>